<gene>
    <name evidence="2" type="ORF">GCM10022254_06370</name>
</gene>
<dbReference type="InterPro" id="IPR020845">
    <property type="entry name" value="AMP-binding_CS"/>
</dbReference>
<name>A0ABP8BSX8_9ACTN</name>
<reference evidence="3" key="1">
    <citation type="journal article" date="2019" name="Int. J. Syst. Evol. Microbiol.">
        <title>The Global Catalogue of Microorganisms (GCM) 10K type strain sequencing project: providing services to taxonomists for standard genome sequencing and annotation.</title>
        <authorList>
            <consortium name="The Broad Institute Genomics Platform"/>
            <consortium name="The Broad Institute Genome Sequencing Center for Infectious Disease"/>
            <person name="Wu L."/>
            <person name="Ma J."/>
        </authorList>
    </citation>
    <scope>NUCLEOTIDE SEQUENCE [LARGE SCALE GENOMIC DNA]</scope>
    <source>
        <strain evidence="3">JCM 17440</strain>
    </source>
</reference>
<dbReference type="InterPro" id="IPR050237">
    <property type="entry name" value="ATP-dep_AMP-bd_enzyme"/>
</dbReference>
<dbReference type="EMBL" id="BAABAS010000003">
    <property type="protein sequence ID" value="GAA4225132.1"/>
    <property type="molecule type" value="Genomic_DNA"/>
</dbReference>
<dbReference type="InterPro" id="IPR045851">
    <property type="entry name" value="AMP-bd_C_sf"/>
</dbReference>
<sequence>MTSSIGLVHELLDRAANERPDKWALRDSSGRWRYRELAGQSIGYSRVLACRGIQRGDRVVSITRASREAAALFYAASRIGAAFVPLHPNMKSYQLLPVLNRIDPKLIVTGPETSVEDLHETGFELLGKDDLASHAAKVLDQHDGWEPGEVTVGDTAAVIHTSGSTSIPKGVVCPHAQMTFAATELAARLGYRADDVVFCRFPMSWDYGLYKNLMCTAAMAELVLADGSDDLSLLRLIQECQATIVPIVPSLATMLTRLARRQSRKPLHVRMFTNTGSELTRATIEELEHTFPACTVIPQYGQTEAKRITVMPGGMASDKPGSVGLPLRGTRLRIRRGDGSTADPGEVGEITVAGPNVMVGYWRDPESTARTFRKEGDPECTWLYTGDYGWLDEDGFLYFSGRRDDLFKRRDIRMSAVEIEAALMDVPGVRAAAVLPPTDERDLAMVVEGDLEKPEVLVGLRQRLDLAKIPPICVIVERLPLNAHGKVDKVAAEIFLKDGGE</sequence>
<dbReference type="Pfam" id="PF00501">
    <property type="entry name" value="AMP-binding"/>
    <property type="match status" value="1"/>
</dbReference>
<evidence type="ECO:0000259" key="1">
    <source>
        <dbReference type="Pfam" id="PF00501"/>
    </source>
</evidence>
<feature type="domain" description="AMP-dependent synthetase/ligase" evidence="1">
    <location>
        <begin position="12"/>
        <end position="362"/>
    </location>
</feature>
<dbReference type="PANTHER" id="PTHR43767">
    <property type="entry name" value="LONG-CHAIN-FATTY-ACID--COA LIGASE"/>
    <property type="match status" value="1"/>
</dbReference>
<dbReference type="PROSITE" id="PS00455">
    <property type="entry name" value="AMP_BINDING"/>
    <property type="match status" value="1"/>
</dbReference>
<comment type="caution">
    <text evidence="2">The sequence shown here is derived from an EMBL/GenBank/DDBJ whole genome shotgun (WGS) entry which is preliminary data.</text>
</comment>
<organism evidence="2 3">
    <name type="scientific">Actinomadura meridiana</name>
    <dbReference type="NCBI Taxonomy" id="559626"/>
    <lineage>
        <taxon>Bacteria</taxon>
        <taxon>Bacillati</taxon>
        <taxon>Actinomycetota</taxon>
        <taxon>Actinomycetes</taxon>
        <taxon>Streptosporangiales</taxon>
        <taxon>Thermomonosporaceae</taxon>
        <taxon>Actinomadura</taxon>
    </lineage>
</organism>
<dbReference type="SUPFAM" id="SSF56801">
    <property type="entry name" value="Acetyl-CoA synthetase-like"/>
    <property type="match status" value="1"/>
</dbReference>
<evidence type="ECO:0000313" key="2">
    <source>
        <dbReference type="EMBL" id="GAA4225132.1"/>
    </source>
</evidence>
<protein>
    <submittedName>
        <fullName evidence="2">Class I adenylate-forming enzyme family protein</fullName>
    </submittedName>
</protein>
<dbReference type="InterPro" id="IPR042099">
    <property type="entry name" value="ANL_N_sf"/>
</dbReference>
<proteinExistence type="predicted"/>
<dbReference type="Proteomes" id="UP001501710">
    <property type="component" value="Unassembled WGS sequence"/>
</dbReference>
<dbReference type="Gene3D" id="3.30.300.30">
    <property type="match status" value="1"/>
</dbReference>
<evidence type="ECO:0000313" key="3">
    <source>
        <dbReference type="Proteomes" id="UP001501710"/>
    </source>
</evidence>
<dbReference type="Gene3D" id="3.40.50.12780">
    <property type="entry name" value="N-terminal domain of ligase-like"/>
    <property type="match status" value="1"/>
</dbReference>
<dbReference type="PANTHER" id="PTHR43767:SF10">
    <property type="entry name" value="SURFACTIN SYNTHASE SUBUNIT 1"/>
    <property type="match status" value="1"/>
</dbReference>
<dbReference type="InterPro" id="IPR000873">
    <property type="entry name" value="AMP-dep_synth/lig_dom"/>
</dbReference>
<keyword evidence="3" id="KW-1185">Reference proteome</keyword>
<accession>A0ABP8BSX8</accession>